<dbReference type="GO" id="GO:0003848">
    <property type="term" value="F:2-amino-4-hydroxy-6-hydroxymethyldihydropteridine diphosphokinase activity"/>
    <property type="evidence" value="ECO:0007669"/>
    <property type="project" value="UniProtKB-EC"/>
</dbReference>
<evidence type="ECO:0000256" key="7">
    <source>
        <dbReference type="ARBA" id="ARBA00022777"/>
    </source>
</evidence>
<evidence type="ECO:0000256" key="8">
    <source>
        <dbReference type="ARBA" id="ARBA00022840"/>
    </source>
</evidence>
<dbReference type="EMBL" id="QNRK01000010">
    <property type="protein sequence ID" value="RBP14077.1"/>
    <property type="molecule type" value="Genomic_DNA"/>
</dbReference>
<dbReference type="EC" id="2.7.6.3" evidence="3"/>
<proteinExistence type="inferred from homology"/>
<evidence type="ECO:0000256" key="12">
    <source>
        <dbReference type="ARBA" id="ARBA00033413"/>
    </source>
</evidence>
<evidence type="ECO:0000259" key="13">
    <source>
        <dbReference type="PROSITE" id="PS00794"/>
    </source>
</evidence>
<evidence type="ECO:0000256" key="1">
    <source>
        <dbReference type="ARBA" id="ARBA00005051"/>
    </source>
</evidence>
<evidence type="ECO:0000313" key="14">
    <source>
        <dbReference type="EMBL" id="RBP14077.1"/>
    </source>
</evidence>
<dbReference type="Gene3D" id="3.30.70.560">
    <property type="entry name" value="7,8-Dihydro-6-hydroxymethylpterin-pyrophosphokinase HPPK"/>
    <property type="match status" value="1"/>
</dbReference>
<accession>A0A366FHJ1</accession>
<organism evidence="14 15">
    <name type="scientific">Roseiarcus fermentans</name>
    <dbReference type="NCBI Taxonomy" id="1473586"/>
    <lineage>
        <taxon>Bacteria</taxon>
        <taxon>Pseudomonadati</taxon>
        <taxon>Pseudomonadota</taxon>
        <taxon>Alphaproteobacteria</taxon>
        <taxon>Hyphomicrobiales</taxon>
        <taxon>Roseiarcaceae</taxon>
        <taxon>Roseiarcus</taxon>
    </lineage>
</organism>
<keyword evidence="5" id="KW-0808">Transferase</keyword>
<dbReference type="AlphaFoldDB" id="A0A366FHJ1"/>
<dbReference type="PROSITE" id="PS00794">
    <property type="entry name" value="HPPK"/>
    <property type="match status" value="1"/>
</dbReference>
<dbReference type="CDD" id="cd00483">
    <property type="entry name" value="HPPK"/>
    <property type="match status" value="1"/>
</dbReference>
<evidence type="ECO:0000256" key="6">
    <source>
        <dbReference type="ARBA" id="ARBA00022741"/>
    </source>
</evidence>
<dbReference type="OrthoDB" id="9808041at2"/>
<dbReference type="GO" id="GO:0005524">
    <property type="term" value="F:ATP binding"/>
    <property type="evidence" value="ECO:0007669"/>
    <property type="project" value="UniProtKB-KW"/>
</dbReference>
<dbReference type="InterPro" id="IPR035907">
    <property type="entry name" value="Hppk_sf"/>
</dbReference>
<dbReference type="Proteomes" id="UP000253529">
    <property type="component" value="Unassembled WGS sequence"/>
</dbReference>
<comment type="similarity">
    <text evidence="2">Belongs to the HPPK family.</text>
</comment>
<dbReference type="GO" id="GO:0046654">
    <property type="term" value="P:tetrahydrofolate biosynthetic process"/>
    <property type="evidence" value="ECO:0007669"/>
    <property type="project" value="UniProtKB-UniPathway"/>
</dbReference>
<gene>
    <name evidence="14" type="ORF">DFR50_110101</name>
</gene>
<keyword evidence="9" id="KW-0289">Folate biosynthesis</keyword>
<evidence type="ECO:0000256" key="11">
    <source>
        <dbReference type="ARBA" id="ARBA00029766"/>
    </source>
</evidence>
<keyword evidence="6" id="KW-0547">Nucleotide-binding</keyword>
<evidence type="ECO:0000256" key="3">
    <source>
        <dbReference type="ARBA" id="ARBA00013253"/>
    </source>
</evidence>
<sequence>MPSKPPDPVEVALGLGGNVGDPVGSIRAAIDALGSRDVVAIAAVSSLWRTAPWGGVPQPDYANACAIGTTRLAPLALLDAVKAIERDLGRVDTVRWGPRVIDIDILFYGDAAHADERLVLPHRELMRRAFVLVPLAEIAPDRTVAGVRIADAARAIGREGVRPWEEG</sequence>
<name>A0A366FHJ1_9HYPH</name>
<evidence type="ECO:0000256" key="10">
    <source>
        <dbReference type="ARBA" id="ARBA00029409"/>
    </source>
</evidence>
<keyword evidence="8" id="KW-0067">ATP-binding</keyword>
<reference evidence="14 15" key="1">
    <citation type="submission" date="2018-06" db="EMBL/GenBank/DDBJ databases">
        <title>Genomic Encyclopedia of Type Strains, Phase IV (KMG-IV): sequencing the most valuable type-strain genomes for metagenomic binning, comparative biology and taxonomic classification.</title>
        <authorList>
            <person name="Goeker M."/>
        </authorList>
    </citation>
    <scope>NUCLEOTIDE SEQUENCE [LARGE SCALE GENOMIC DNA]</scope>
    <source>
        <strain evidence="14 15">DSM 24875</strain>
    </source>
</reference>
<dbReference type="GO" id="GO:0016301">
    <property type="term" value="F:kinase activity"/>
    <property type="evidence" value="ECO:0007669"/>
    <property type="project" value="UniProtKB-KW"/>
</dbReference>
<dbReference type="SUPFAM" id="SSF55083">
    <property type="entry name" value="6-hydroxymethyl-7,8-dihydropterin pyrophosphokinase, HPPK"/>
    <property type="match status" value="1"/>
</dbReference>
<comment type="pathway">
    <text evidence="1">Cofactor biosynthesis; tetrahydrofolate biosynthesis; 2-amino-4-hydroxy-6-hydroxymethyl-7,8-dihydropteridine diphosphate from 7,8-dihydroneopterin triphosphate: step 4/4.</text>
</comment>
<dbReference type="GO" id="GO:0046656">
    <property type="term" value="P:folic acid biosynthetic process"/>
    <property type="evidence" value="ECO:0007669"/>
    <property type="project" value="UniProtKB-KW"/>
</dbReference>
<dbReference type="Pfam" id="PF01288">
    <property type="entry name" value="HPPK"/>
    <property type="match status" value="1"/>
</dbReference>
<dbReference type="InterPro" id="IPR000550">
    <property type="entry name" value="Hppk"/>
</dbReference>
<evidence type="ECO:0000256" key="9">
    <source>
        <dbReference type="ARBA" id="ARBA00022909"/>
    </source>
</evidence>
<dbReference type="NCBIfam" id="TIGR01498">
    <property type="entry name" value="folK"/>
    <property type="match status" value="1"/>
</dbReference>
<dbReference type="UniPathway" id="UPA00077">
    <property type="reaction ID" value="UER00155"/>
</dbReference>
<keyword evidence="15" id="KW-1185">Reference proteome</keyword>
<evidence type="ECO:0000313" key="15">
    <source>
        <dbReference type="Proteomes" id="UP000253529"/>
    </source>
</evidence>
<protein>
    <recommendedName>
        <fullName evidence="4">2-amino-4-hydroxy-6-hydroxymethyldihydropteridine pyrophosphokinase</fullName>
        <ecNumber evidence="3">2.7.6.3</ecNumber>
    </recommendedName>
    <alternativeName>
        <fullName evidence="11">6-hydroxymethyl-7,8-dihydropterin pyrophosphokinase</fullName>
    </alternativeName>
    <alternativeName>
        <fullName evidence="12">7,8-dihydro-6-hydroxymethylpterin-pyrophosphokinase</fullName>
    </alternativeName>
</protein>
<evidence type="ECO:0000256" key="5">
    <source>
        <dbReference type="ARBA" id="ARBA00022679"/>
    </source>
</evidence>
<comment type="caution">
    <text evidence="14">The sequence shown here is derived from an EMBL/GenBank/DDBJ whole genome shotgun (WGS) entry which is preliminary data.</text>
</comment>
<evidence type="ECO:0000256" key="2">
    <source>
        <dbReference type="ARBA" id="ARBA00005810"/>
    </source>
</evidence>
<keyword evidence="7 14" id="KW-0418">Kinase</keyword>
<evidence type="ECO:0000256" key="4">
    <source>
        <dbReference type="ARBA" id="ARBA00016218"/>
    </source>
</evidence>
<feature type="domain" description="7,8-dihydro-6-hydroxymethylpterin-pyrophosphokinase" evidence="13">
    <location>
        <begin position="95"/>
        <end position="106"/>
    </location>
</feature>
<comment type="function">
    <text evidence="10">Catalyzes the transfer of pyrophosphate from adenosine triphosphate (ATP) to 6-hydroxymethyl-7,8-dihydropterin, an enzymatic step in folate biosynthesis pathway.</text>
</comment>
<dbReference type="PANTHER" id="PTHR43071">
    <property type="entry name" value="2-AMINO-4-HYDROXY-6-HYDROXYMETHYLDIHYDROPTERIDINE PYROPHOSPHOKINASE"/>
    <property type="match status" value="1"/>
</dbReference>
<dbReference type="RefSeq" id="WP_113889213.1">
    <property type="nucleotide sequence ID" value="NZ_QNRK01000010.1"/>
</dbReference>
<dbReference type="PANTHER" id="PTHR43071:SF1">
    <property type="entry name" value="2-AMINO-4-HYDROXY-6-HYDROXYMETHYLDIHYDROPTERIDINE PYROPHOSPHOKINASE"/>
    <property type="match status" value="1"/>
</dbReference>